<evidence type="ECO:0000256" key="1">
    <source>
        <dbReference type="SAM" id="SignalP"/>
    </source>
</evidence>
<evidence type="ECO:0000259" key="2">
    <source>
        <dbReference type="SMART" id="SM00849"/>
    </source>
</evidence>
<sequence>MKKLVATSLLASTLLSSAAYAGDLNVKVYNPGDKGIFSVTSTILYGDKDAILVDAQFQKQHAEKLVSMIKETGKELKAIYISQSDPDFYFGLDTVKKAFPNAKVFSTAQTAYLISASKDDKLAVWKDKLKEDAPQELIVPEAIKGKLTLEGVDIDIKEDKKDPAHSYLWVAPLKTVLGGVSVSTGSHLWLADAQSETAIDNWISQIQSMKALNPSQVIPSHYKTADYSPEALTFVEGYLKNFKQAIQENKSSQDIISYMTEKYPDLPGKASLEMGAKVYRGEIPWDVKSPYPAIGNTVKVDFAGTKFDINFADNKTMSFIGTDGVFKGSADTVTYTPVEVAKNVFMVYWHEPKSGSNVTHVQDYNKGIVYTNIARKDGNFVNLKGTLRVSE</sequence>
<dbReference type="RefSeq" id="WP_346337140.1">
    <property type="nucleotide sequence ID" value="NZ_JBBYXI010000003.1"/>
</dbReference>
<dbReference type="Gene3D" id="3.60.15.10">
    <property type="entry name" value="Ribonuclease Z/Hydroxyacylglutathione hydrolase-like"/>
    <property type="match status" value="1"/>
</dbReference>
<dbReference type="PANTHER" id="PTHR42951">
    <property type="entry name" value="METALLO-BETA-LACTAMASE DOMAIN-CONTAINING"/>
    <property type="match status" value="1"/>
</dbReference>
<dbReference type="PANTHER" id="PTHR42951:SF14">
    <property type="entry name" value="METALLO-BETA-LACTAMASE SUPERFAMILY PROTEIN"/>
    <property type="match status" value="1"/>
</dbReference>
<feature type="domain" description="Metallo-beta-lactamase" evidence="2">
    <location>
        <begin position="38"/>
        <end position="221"/>
    </location>
</feature>
<name>A0ABV0BNJ2_9HYPH</name>
<reference evidence="3 4" key="1">
    <citation type="submission" date="2024-04" db="EMBL/GenBank/DDBJ databases">
        <title>A novel species isolated from cricket.</title>
        <authorList>
            <person name="Wang H.-C."/>
        </authorList>
    </citation>
    <scope>NUCLEOTIDE SEQUENCE [LARGE SCALE GENOMIC DNA]</scope>
    <source>
        <strain evidence="3 4">WL0021</strain>
    </source>
</reference>
<gene>
    <name evidence="3" type="ORF">WJT86_08525</name>
</gene>
<dbReference type="EMBL" id="JBBYXI010000003">
    <property type="protein sequence ID" value="MEN3931100.1"/>
    <property type="molecule type" value="Genomic_DNA"/>
</dbReference>
<proteinExistence type="predicted"/>
<feature type="chain" id="PRO_5045334572" evidence="1">
    <location>
        <begin position="22"/>
        <end position="391"/>
    </location>
</feature>
<evidence type="ECO:0000313" key="3">
    <source>
        <dbReference type="EMBL" id="MEN3931100.1"/>
    </source>
</evidence>
<comment type="caution">
    <text evidence="3">The sequence shown here is derived from an EMBL/GenBank/DDBJ whole genome shotgun (WGS) entry which is preliminary data.</text>
</comment>
<dbReference type="InterPro" id="IPR001279">
    <property type="entry name" value="Metallo-B-lactamas"/>
</dbReference>
<accession>A0ABV0BNJ2</accession>
<dbReference type="SMART" id="SM00849">
    <property type="entry name" value="Lactamase_B"/>
    <property type="match status" value="1"/>
</dbReference>
<dbReference type="Proteomes" id="UP001418637">
    <property type="component" value="Unassembled WGS sequence"/>
</dbReference>
<dbReference type="SUPFAM" id="SSF56281">
    <property type="entry name" value="Metallo-hydrolase/oxidoreductase"/>
    <property type="match status" value="1"/>
</dbReference>
<dbReference type="InterPro" id="IPR053892">
    <property type="entry name" value="MoaF-like"/>
</dbReference>
<dbReference type="InterPro" id="IPR036866">
    <property type="entry name" value="RibonucZ/Hydroxyglut_hydro"/>
</dbReference>
<evidence type="ECO:0000313" key="4">
    <source>
        <dbReference type="Proteomes" id="UP001418637"/>
    </source>
</evidence>
<protein>
    <submittedName>
        <fullName evidence="3">MBL fold metallo-hydrolase</fullName>
    </submittedName>
</protein>
<keyword evidence="4" id="KW-1185">Reference proteome</keyword>
<feature type="signal peptide" evidence="1">
    <location>
        <begin position="1"/>
        <end position="21"/>
    </location>
</feature>
<organism evidence="3 4">
    <name type="scientific">Hohaiivirga grylli</name>
    <dbReference type="NCBI Taxonomy" id="3133970"/>
    <lineage>
        <taxon>Bacteria</taxon>
        <taxon>Pseudomonadati</taxon>
        <taxon>Pseudomonadota</taxon>
        <taxon>Alphaproteobacteria</taxon>
        <taxon>Hyphomicrobiales</taxon>
        <taxon>Methylobacteriaceae</taxon>
        <taxon>Hohaiivirga</taxon>
    </lineage>
</organism>
<dbReference type="CDD" id="cd07739">
    <property type="entry name" value="metallo-hydrolase-like_MBL-fold"/>
    <property type="match status" value="1"/>
</dbReference>
<dbReference type="InterPro" id="IPR050855">
    <property type="entry name" value="NDM-1-like"/>
</dbReference>
<keyword evidence="1" id="KW-0732">Signal</keyword>
<dbReference type="Pfam" id="PF22036">
    <property type="entry name" value="MoaF_like"/>
    <property type="match status" value="1"/>
</dbReference>